<keyword evidence="3" id="KW-1185">Reference proteome</keyword>
<reference evidence="3" key="1">
    <citation type="submission" date="2013-01" db="EMBL/GenBank/DDBJ databases">
        <title>Draft Genome Sequence of a Mulberry Tree, Morus notabilis C.K. Schneid.</title>
        <authorList>
            <person name="He N."/>
            <person name="Zhao S."/>
        </authorList>
    </citation>
    <scope>NUCLEOTIDE SEQUENCE</scope>
</reference>
<dbReference type="EMBL" id="KE344093">
    <property type="protein sequence ID" value="EXB53548.1"/>
    <property type="molecule type" value="Genomic_DNA"/>
</dbReference>
<dbReference type="PANTHER" id="PTHR33181">
    <property type="entry name" value="OS01G0778500 PROTEIN"/>
    <property type="match status" value="1"/>
</dbReference>
<sequence length="105" mass="12586">MKGRRSWKKMKPSKMETWGTWLWFKKKFIVPTKSVLGKLTSTSRRKLKGNGHGLVSLYKDMESCGEYADIRVMWEIIHSCPQRTPKRSERRSHRSSYWRFCFQPT</sequence>
<dbReference type="PANTHER" id="PTHR33181:SF15">
    <property type="entry name" value="PROTEIN FAR1-RELATED SEQUENCE"/>
    <property type="match status" value="1"/>
</dbReference>
<protein>
    <submittedName>
        <fullName evidence="1">Uncharacterized protein</fullName>
    </submittedName>
</protein>
<evidence type="ECO:0000313" key="3">
    <source>
        <dbReference type="Proteomes" id="UP000030645"/>
    </source>
</evidence>
<accession>W9QSM7</accession>
<organism evidence="1 3">
    <name type="scientific">Morus notabilis</name>
    <dbReference type="NCBI Taxonomy" id="981085"/>
    <lineage>
        <taxon>Eukaryota</taxon>
        <taxon>Viridiplantae</taxon>
        <taxon>Streptophyta</taxon>
        <taxon>Embryophyta</taxon>
        <taxon>Tracheophyta</taxon>
        <taxon>Spermatophyta</taxon>
        <taxon>Magnoliopsida</taxon>
        <taxon>eudicotyledons</taxon>
        <taxon>Gunneridae</taxon>
        <taxon>Pentapetalae</taxon>
        <taxon>rosids</taxon>
        <taxon>fabids</taxon>
        <taxon>Rosales</taxon>
        <taxon>Moraceae</taxon>
        <taxon>Moreae</taxon>
        <taxon>Morus</taxon>
    </lineage>
</organism>
<name>W9QSM7_9ROSA</name>
<dbReference type="AlphaFoldDB" id="W9QSM7"/>
<evidence type="ECO:0000313" key="1">
    <source>
        <dbReference type="EMBL" id="EXB53548.1"/>
    </source>
</evidence>
<proteinExistence type="predicted"/>
<reference evidence="1" key="2">
    <citation type="submission" date="2013-06" db="EMBL/GenBank/DDBJ databases">
        <title>Draft Genome Sequence of a Mulberry Tree, Morus notabilis C.K. Schn.</title>
        <authorList>
            <person name="He N."/>
            <person name="Zhao S."/>
        </authorList>
    </citation>
    <scope>NUCLEOTIDE SEQUENCE</scope>
</reference>
<dbReference type="EMBL" id="KE622268">
    <property type="protein sequence ID" value="EXC43426.1"/>
    <property type="molecule type" value="Genomic_DNA"/>
</dbReference>
<evidence type="ECO:0000313" key="2">
    <source>
        <dbReference type="EMBL" id="EXC43426.1"/>
    </source>
</evidence>
<dbReference type="eggNOG" id="ENOG502S7G2">
    <property type="taxonomic scope" value="Eukaryota"/>
</dbReference>
<gene>
    <name evidence="2" type="ORF">L484_000332</name>
    <name evidence="1" type="ORF">L484_007919</name>
</gene>
<dbReference type="Proteomes" id="UP000030645">
    <property type="component" value="Unassembled WGS sequence"/>
</dbReference>